<dbReference type="CDD" id="cd00082">
    <property type="entry name" value="HisKA"/>
    <property type="match status" value="1"/>
</dbReference>
<dbReference type="SUPFAM" id="SSF55874">
    <property type="entry name" value="ATPase domain of HSP90 chaperone/DNA topoisomerase II/histidine kinase"/>
    <property type="match status" value="1"/>
</dbReference>
<dbReference type="PANTHER" id="PTHR43711:SF1">
    <property type="entry name" value="HISTIDINE KINASE 1"/>
    <property type="match status" value="1"/>
</dbReference>
<dbReference type="Gene3D" id="3.30.565.10">
    <property type="entry name" value="Histidine kinase-like ATPase, C-terminal domain"/>
    <property type="match status" value="1"/>
</dbReference>
<sequence>MGLTLFLLGVIVLLTILNIVQYISRRNTARNIQYITDKLEAVMASSSQEQVLLVTQDPGVHTLLNTVNRLLELKRQYEVEFTRTELAMRKMLANISHDLKTPLTVVLGYIEMIAHQPDMEPEEQKRLLTKVHSKAVEIVELINRFFDLAKLESGDRDIPLTRVEMNEICRSSILMFYDLLQSRKLEAVIDIPDTPVYAKGNEEALSRVLDNLLSNAIRYGGDGDKIGVTLRCDDDHVYVDVWDRGKGIGERDQRLIFERMYTLEDSRNQSFQGSGLGLTITKRLVEEMYGDITVRSKPFKSTVFTVKLGRLS</sequence>
<dbReference type="STRING" id="1313296.SAMN05661091_5426"/>
<keyword evidence="8 14" id="KW-0418">Kinase</keyword>
<evidence type="ECO:0000256" key="3">
    <source>
        <dbReference type="ARBA" id="ARBA00012438"/>
    </source>
</evidence>
<dbReference type="GO" id="GO:0000155">
    <property type="term" value="F:phosphorelay sensor kinase activity"/>
    <property type="evidence" value="ECO:0007669"/>
    <property type="project" value="InterPro"/>
</dbReference>
<evidence type="ECO:0000256" key="8">
    <source>
        <dbReference type="ARBA" id="ARBA00022777"/>
    </source>
</evidence>
<keyword evidence="10" id="KW-1133">Transmembrane helix</keyword>
<evidence type="ECO:0000256" key="1">
    <source>
        <dbReference type="ARBA" id="ARBA00000085"/>
    </source>
</evidence>
<dbReference type="InterPro" id="IPR036890">
    <property type="entry name" value="HATPase_C_sf"/>
</dbReference>
<reference evidence="14 15" key="1">
    <citation type="submission" date="2017-04" db="EMBL/GenBank/DDBJ databases">
        <authorList>
            <person name="Afonso C.L."/>
            <person name="Miller P.J."/>
            <person name="Scott M.A."/>
            <person name="Spackman E."/>
            <person name="Goraichik I."/>
            <person name="Dimitrov K.M."/>
            <person name="Suarez D.L."/>
            <person name="Swayne D.E."/>
        </authorList>
    </citation>
    <scope>NUCLEOTIDE SEQUENCE [LARGE SCALE GENOMIC DNA]</scope>
    <source>
        <strain evidence="14 15">N3/975</strain>
    </source>
</reference>
<dbReference type="InterPro" id="IPR050736">
    <property type="entry name" value="Sensor_HK_Regulatory"/>
</dbReference>
<keyword evidence="5" id="KW-0808">Transferase</keyword>
<dbReference type="GO" id="GO:0005524">
    <property type="term" value="F:ATP binding"/>
    <property type="evidence" value="ECO:0007669"/>
    <property type="project" value="UniProtKB-KW"/>
</dbReference>
<evidence type="ECO:0000256" key="10">
    <source>
        <dbReference type="ARBA" id="ARBA00022989"/>
    </source>
</evidence>
<dbReference type="PROSITE" id="PS50109">
    <property type="entry name" value="HIS_KIN"/>
    <property type="match status" value="1"/>
</dbReference>
<dbReference type="EMBL" id="LT840184">
    <property type="protein sequence ID" value="SMF91348.1"/>
    <property type="molecule type" value="Genomic_DNA"/>
</dbReference>
<dbReference type="EC" id="2.7.13.3" evidence="3"/>
<evidence type="ECO:0000256" key="11">
    <source>
        <dbReference type="ARBA" id="ARBA00023012"/>
    </source>
</evidence>
<dbReference type="PRINTS" id="PR00344">
    <property type="entry name" value="BCTRLSENSOR"/>
</dbReference>
<evidence type="ECO:0000256" key="2">
    <source>
        <dbReference type="ARBA" id="ARBA00004370"/>
    </source>
</evidence>
<evidence type="ECO:0000256" key="5">
    <source>
        <dbReference type="ARBA" id="ARBA00022679"/>
    </source>
</evidence>
<protein>
    <recommendedName>
        <fullName evidence="3">histidine kinase</fullName>
        <ecNumber evidence="3">2.7.13.3</ecNumber>
    </recommendedName>
</protein>
<dbReference type="InterPro" id="IPR005467">
    <property type="entry name" value="His_kinase_dom"/>
</dbReference>
<dbReference type="InterPro" id="IPR003661">
    <property type="entry name" value="HisK_dim/P_dom"/>
</dbReference>
<dbReference type="Proteomes" id="UP000192940">
    <property type="component" value="Chromosome I"/>
</dbReference>
<comment type="catalytic activity">
    <reaction evidence="1">
        <text>ATP + protein L-histidine = ADP + protein N-phospho-L-histidine.</text>
        <dbReference type="EC" id="2.7.13.3"/>
    </reaction>
</comment>
<dbReference type="Gene3D" id="1.10.287.130">
    <property type="match status" value="1"/>
</dbReference>
<evidence type="ECO:0000256" key="7">
    <source>
        <dbReference type="ARBA" id="ARBA00022741"/>
    </source>
</evidence>
<dbReference type="InterPro" id="IPR036097">
    <property type="entry name" value="HisK_dim/P_sf"/>
</dbReference>
<keyword evidence="4" id="KW-0597">Phosphoprotein</keyword>
<keyword evidence="15" id="KW-1185">Reference proteome</keyword>
<name>A0A1X7HQX9_9BACL</name>
<keyword evidence="7" id="KW-0547">Nucleotide-binding</keyword>
<evidence type="ECO:0000256" key="12">
    <source>
        <dbReference type="ARBA" id="ARBA00023136"/>
    </source>
</evidence>
<evidence type="ECO:0000256" key="4">
    <source>
        <dbReference type="ARBA" id="ARBA00022553"/>
    </source>
</evidence>
<evidence type="ECO:0000256" key="6">
    <source>
        <dbReference type="ARBA" id="ARBA00022692"/>
    </source>
</evidence>
<evidence type="ECO:0000313" key="15">
    <source>
        <dbReference type="Proteomes" id="UP000192940"/>
    </source>
</evidence>
<evidence type="ECO:0000259" key="13">
    <source>
        <dbReference type="PROSITE" id="PS50109"/>
    </source>
</evidence>
<keyword evidence="9" id="KW-0067">ATP-binding</keyword>
<dbReference type="GO" id="GO:0016020">
    <property type="term" value="C:membrane"/>
    <property type="evidence" value="ECO:0007669"/>
    <property type="project" value="UniProtKB-SubCell"/>
</dbReference>
<dbReference type="PANTHER" id="PTHR43711">
    <property type="entry name" value="TWO-COMPONENT HISTIDINE KINASE"/>
    <property type="match status" value="1"/>
</dbReference>
<keyword evidence="12" id="KW-0472">Membrane</keyword>
<keyword evidence="11" id="KW-0902">Two-component regulatory system</keyword>
<dbReference type="Pfam" id="PF02518">
    <property type="entry name" value="HATPase_c"/>
    <property type="match status" value="1"/>
</dbReference>
<accession>A0A1X7HQX9</accession>
<evidence type="ECO:0000256" key="9">
    <source>
        <dbReference type="ARBA" id="ARBA00022840"/>
    </source>
</evidence>
<proteinExistence type="predicted"/>
<dbReference type="SMART" id="SM00388">
    <property type="entry name" value="HisKA"/>
    <property type="match status" value="1"/>
</dbReference>
<dbReference type="Pfam" id="PF00512">
    <property type="entry name" value="HisKA"/>
    <property type="match status" value="1"/>
</dbReference>
<dbReference type="FunFam" id="3.30.565.10:FF:000013">
    <property type="entry name" value="Two-component sensor histidine kinase"/>
    <property type="match status" value="1"/>
</dbReference>
<comment type="subcellular location">
    <subcellularLocation>
        <location evidence="2">Membrane</location>
    </subcellularLocation>
</comment>
<feature type="domain" description="Histidine kinase" evidence="13">
    <location>
        <begin position="94"/>
        <end position="312"/>
    </location>
</feature>
<dbReference type="InterPro" id="IPR004358">
    <property type="entry name" value="Sig_transdc_His_kin-like_C"/>
</dbReference>
<organism evidence="14 15">
    <name type="scientific">Paenibacillus uliginis N3/975</name>
    <dbReference type="NCBI Taxonomy" id="1313296"/>
    <lineage>
        <taxon>Bacteria</taxon>
        <taxon>Bacillati</taxon>
        <taxon>Bacillota</taxon>
        <taxon>Bacilli</taxon>
        <taxon>Bacillales</taxon>
        <taxon>Paenibacillaceae</taxon>
        <taxon>Paenibacillus</taxon>
    </lineage>
</organism>
<gene>
    <name evidence="14" type="ORF">SAMN05661091_5426</name>
</gene>
<evidence type="ECO:0000313" key="14">
    <source>
        <dbReference type="EMBL" id="SMF91348.1"/>
    </source>
</evidence>
<keyword evidence="6" id="KW-0812">Transmembrane</keyword>
<dbReference type="SMART" id="SM00387">
    <property type="entry name" value="HATPase_c"/>
    <property type="match status" value="1"/>
</dbReference>
<dbReference type="SUPFAM" id="SSF47384">
    <property type="entry name" value="Homodimeric domain of signal transducing histidine kinase"/>
    <property type="match status" value="1"/>
</dbReference>
<dbReference type="InterPro" id="IPR003594">
    <property type="entry name" value="HATPase_dom"/>
</dbReference>
<dbReference type="AlphaFoldDB" id="A0A1X7HQX9"/>